<sequence>MADLRQHRDYLDGEWRALQAAPLSARKAMLVAALVDAYVDRLFSADGEAEDILEYRSRVATQSPALGSIMALCSGRVRLVTEAVAVPIADYGALAVEDFMVSLYNDHSVQRLRLNGSDMMKTLAEAIAALDGF</sequence>
<keyword evidence="2" id="KW-1185">Reference proteome</keyword>
<comment type="caution">
    <text evidence="1">The sequence shown here is derived from an EMBL/GenBank/DDBJ whole genome shotgun (WGS) entry which is preliminary data.</text>
</comment>
<accession>A0ABR5E203</accession>
<dbReference type="Proteomes" id="UP000033519">
    <property type="component" value="Unassembled WGS sequence"/>
</dbReference>
<reference evidence="1 2" key="1">
    <citation type="submission" date="2015-03" db="EMBL/GenBank/DDBJ databases">
        <authorList>
            <person name="Lepp D."/>
            <person name="Hassan Y.I."/>
            <person name="Li X.-Z."/>
            <person name="Zhou T."/>
        </authorList>
    </citation>
    <scope>NUCLEOTIDE SEQUENCE [LARGE SCALE GENOMIC DNA]</scope>
    <source>
        <strain evidence="1 2">Cr7-05</strain>
    </source>
</reference>
<dbReference type="EMBL" id="LAPV01000041">
    <property type="protein sequence ID" value="KKC34267.1"/>
    <property type="molecule type" value="Genomic_DNA"/>
</dbReference>
<dbReference type="RefSeq" id="WP_046169688.1">
    <property type="nucleotide sequence ID" value="NZ_FOMB01000005.1"/>
</dbReference>
<evidence type="ECO:0000313" key="2">
    <source>
        <dbReference type="Proteomes" id="UP000033519"/>
    </source>
</evidence>
<organism evidence="1 2">
    <name type="scientific">Devosia psychrophila</name>
    <dbReference type="NCBI Taxonomy" id="728005"/>
    <lineage>
        <taxon>Bacteria</taxon>
        <taxon>Pseudomonadati</taxon>
        <taxon>Pseudomonadota</taxon>
        <taxon>Alphaproteobacteria</taxon>
        <taxon>Hyphomicrobiales</taxon>
        <taxon>Devosiaceae</taxon>
        <taxon>Devosia</taxon>
    </lineage>
</organism>
<evidence type="ECO:0000313" key="1">
    <source>
        <dbReference type="EMBL" id="KKC34267.1"/>
    </source>
</evidence>
<protein>
    <submittedName>
        <fullName evidence="1">Uncharacterized protein</fullName>
    </submittedName>
</protein>
<name>A0ABR5E203_9HYPH</name>
<gene>
    <name evidence="1" type="ORF">WH91_03790</name>
</gene>
<proteinExistence type="predicted"/>